<name>A0A975M6N1_9MICC</name>
<gene>
    <name evidence="1" type="ORF">KKR91_03690</name>
</gene>
<accession>A0A975M6N1</accession>
<proteinExistence type="predicted"/>
<evidence type="ECO:0000313" key="2">
    <source>
        <dbReference type="Proteomes" id="UP000676885"/>
    </source>
</evidence>
<dbReference type="AlphaFoldDB" id="A0A975M6N1"/>
<dbReference type="EMBL" id="CP076022">
    <property type="protein sequence ID" value="QWC10739.1"/>
    <property type="molecule type" value="Genomic_DNA"/>
</dbReference>
<dbReference type="Proteomes" id="UP000676885">
    <property type="component" value="Chromosome"/>
</dbReference>
<organism evidence="1 2">
    <name type="scientific">Arthrobacter jiangjiafuii</name>
    <dbReference type="NCBI Taxonomy" id="2817475"/>
    <lineage>
        <taxon>Bacteria</taxon>
        <taxon>Bacillati</taxon>
        <taxon>Actinomycetota</taxon>
        <taxon>Actinomycetes</taxon>
        <taxon>Micrococcales</taxon>
        <taxon>Micrococcaceae</taxon>
        <taxon>Arthrobacter</taxon>
    </lineage>
</organism>
<reference evidence="1 2" key="1">
    <citation type="submission" date="2021-05" db="EMBL/GenBank/DDBJ databases">
        <title>Novel species in genus Arthrobacter.</title>
        <authorList>
            <person name="Zhang G."/>
        </authorList>
    </citation>
    <scope>NUCLEOTIDE SEQUENCE [LARGE SCALE GENOMIC DNA]</scope>
    <source>
        <strain evidence="2">zg-ZUI227</strain>
    </source>
</reference>
<protein>
    <submittedName>
        <fullName evidence="1">Uncharacterized protein</fullName>
    </submittedName>
</protein>
<evidence type="ECO:0000313" key="1">
    <source>
        <dbReference type="EMBL" id="QWC10739.1"/>
    </source>
</evidence>
<sequence length="181" mass="19334">MAAGADYLRDRIPAMIRARRAAGVVVLLLGLVGCAGASSEASAANELTWQEAKARTQATELEIANSLPQGKVADVDHMATGVLLACGGSSVTWNGAATVTLTAGAEPEPLVRALEAKYRDSRFEIKVRDPAPAGHYEFQLRSPDSAEIYIIKRGVEPSTIRIASGSECFSWPEDESIDRDF</sequence>
<keyword evidence="2" id="KW-1185">Reference proteome</keyword>
<dbReference type="KEGG" id="ajg:KKR91_03690"/>
<dbReference type="RefSeq" id="WP_210229978.1">
    <property type="nucleotide sequence ID" value="NZ_CP076022.1"/>
</dbReference>